<proteinExistence type="predicted"/>
<protein>
    <submittedName>
        <fullName evidence="1">Uncharacterized protein</fullName>
    </submittedName>
</protein>
<gene>
    <name evidence="1" type="ORF">QR46_4232</name>
</gene>
<comment type="caution">
    <text evidence="1">The sequence shown here is derived from an EMBL/GenBank/DDBJ whole genome shotgun (WGS) entry which is preliminary data.</text>
</comment>
<reference evidence="1 2" key="1">
    <citation type="journal article" date="2015" name="Mol. Biochem. Parasitol.">
        <title>Identification of polymorphic genes for use in assemblage B genotyping assays through comparative genomics of multiple assemblage B Giardia duodenalis isolates.</title>
        <authorList>
            <person name="Wielinga C."/>
            <person name="Thompson R.C."/>
            <person name="Monis P."/>
            <person name="Ryan U."/>
        </authorList>
    </citation>
    <scope>NUCLEOTIDE SEQUENCE [LARGE SCALE GENOMIC DNA]</scope>
    <source>
        <strain evidence="1 2">BAH15c1</strain>
    </source>
</reference>
<sequence length="138" mass="15463">MGSSGRMNSLQQEISPGIPYVNAFSQSFLAHMRKESHISEHYLPCSMTQMVCNSEFSASANLHTAVLETNIDQVYTKDVHFITDESTDQVAYARMNELRILENIYLCGSLESKRKGKSKDKKNAMMVEITFTSPTSGV</sequence>
<dbReference type="Proteomes" id="UP000070089">
    <property type="component" value="Unassembled WGS sequence"/>
</dbReference>
<dbReference type="AlphaFoldDB" id="A0A132NNY4"/>
<evidence type="ECO:0000313" key="2">
    <source>
        <dbReference type="Proteomes" id="UP000070089"/>
    </source>
</evidence>
<evidence type="ECO:0000313" key="1">
    <source>
        <dbReference type="EMBL" id="KWX11800.1"/>
    </source>
</evidence>
<name>A0A132NNY4_GIAIN</name>
<organism evidence="1 2">
    <name type="scientific">Giardia duodenalis assemblage B</name>
    <dbReference type="NCBI Taxonomy" id="1394984"/>
    <lineage>
        <taxon>Eukaryota</taxon>
        <taxon>Metamonada</taxon>
        <taxon>Diplomonadida</taxon>
        <taxon>Hexamitidae</taxon>
        <taxon>Giardiinae</taxon>
        <taxon>Giardia</taxon>
    </lineage>
</organism>
<dbReference type="OrthoDB" id="10258371at2759"/>
<dbReference type="EMBL" id="JXTI01000155">
    <property type="protein sequence ID" value="KWX11800.1"/>
    <property type="molecule type" value="Genomic_DNA"/>
</dbReference>
<accession>A0A132NNY4</accession>
<dbReference type="VEuPathDB" id="GiardiaDB:QR46_4232"/>